<gene>
    <name evidence="2" type="ORF">ACS77_02065</name>
</gene>
<proteinExistence type="predicted"/>
<accession>A0A0L1MMM5</accession>
<comment type="caution">
    <text evidence="2">The sequence shown here is derived from an EMBL/GenBank/DDBJ whole genome shotgun (WGS) entry which is preliminary data.</text>
</comment>
<dbReference type="PATRIC" id="fig|317.197.peg.3763"/>
<feature type="region of interest" description="Disordered" evidence="1">
    <location>
        <begin position="1"/>
        <end position="24"/>
    </location>
</feature>
<dbReference type="Proteomes" id="UP000036955">
    <property type="component" value="Unassembled WGS sequence"/>
</dbReference>
<dbReference type="EMBL" id="LFQK01000004">
    <property type="protein sequence ID" value="KNH29489.1"/>
    <property type="molecule type" value="Genomic_DNA"/>
</dbReference>
<evidence type="ECO:0000256" key="1">
    <source>
        <dbReference type="SAM" id="MobiDB-lite"/>
    </source>
</evidence>
<protein>
    <submittedName>
        <fullName evidence="2">Uncharacterized protein</fullName>
    </submittedName>
</protein>
<sequence length="80" mass="9010">MQISSTSDRVSSIPGRRTSEHLSCLSNKQRSRQWFAVPSDVKSKESTDIDFHSLDVRSAMLGLTSKRELATLTWHQTAFA</sequence>
<reference evidence="2 3" key="1">
    <citation type="submission" date="2015-06" db="EMBL/GenBank/DDBJ databases">
        <authorList>
            <person name="Hoefler B.C."/>
            <person name="Straight P.D."/>
        </authorList>
    </citation>
    <scope>NUCLEOTIDE SEQUENCE [LARGE SCALE GENOMIC DNA]</scope>
    <source>
        <strain evidence="2 3">Riq4</strain>
    </source>
</reference>
<organism evidence="2 3">
    <name type="scientific">Pseudomonas syringae</name>
    <dbReference type="NCBI Taxonomy" id="317"/>
    <lineage>
        <taxon>Bacteria</taxon>
        <taxon>Pseudomonadati</taxon>
        <taxon>Pseudomonadota</taxon>
        <taxon>Gammaproteobacteria</taxon>
        <taxon>Pseudomonadales</taxon>
        <taxon>Pseudomonadaceae</taxon>
        <taxon>Pseudomonas</taxon>
    </lineage>
</organism>
<name>A0A0L1MMM5_PSESX</name>
<evidence type="ECO:0000313" key="3">
    <source>
        <dbReference type="Proteomes" id="UP000036955"/>
    </source>
</evidence>
<evidence type="ECO:0000313" key="2">
    <source>
        <dbReference type="EMBL" id="KNH29489.1"/>
    </source>
</evidence>
<feature type="compositionally biased region" description="Polar residues" evidence="1">
    <location>
        <begin position="1"/>
        <end position="10"/>
    </location>
</feature>
<dbReference type="AlphaFoldDB" id="A0A0L1MMM5"/>